<evidence type="ECO:0000313" key="3">
    <source>
        <dbReference type="Proteomes" id="UP000095759"/>
    </source>
</evidence>
<sequence>MTEDPSTAIAAYCERIGTAEETLRSYLQTRQQHSRASGPSESDRQELAGILGDPLPTPTTLRRSCASRGVRYMPTRP</sequence>
<gene>
    <name evidence="2" type="ORF">AS594_13480</name>
</gene>
<feature type="region of interest" description="Disordered" evidence="1">
    <location>
        <begin position="27"/>
        <end position="77"/>
    </location>
</feature>
<dbReference type="AlphaFoldDB" id="A0A1E5P751"/>
<feature type="compositionally biased region" description="Polar residues" evidence="1">
    <location>
        <begin position="27"/>
        <end position="40"/>
    </location>
</feature>
<proteinExistence type="predicted"/>
<evidence type="ECO:0000313" key="2">
    <source>
        <dbReference type="EMBL" id="OEJ25349.1"/>
    </source>
</evidence>
<protein>
    <submittedName>
        <fullName evidence="2">Uncharacterized protein</fullName>
    </submittedName>
</protein>
<accession>A0A1E5P751</accession>
<dbReference type="EMBL" id="MEHJ01000001">
    <property type="protein sequence ID" value="OEJ25349.1"/>
    <property type="molecule type" value="Genomic_DNA"/>
</dbReference>
<reference evidence="2 3" key="1">
    <citation type="submission" date="2016-08" db="EMBL/GenBank/DDBJ databases">
        <title>Complete genome sequence of Streptomyces agglomeratus strain 6-3-2, a novel anti-MRSA actinomycete isolated from Wuli of Tebit, China.</title>
        <authorList>
            <person name="Chen X."/>
        </authorList>
    </citation>
    <scope>NUCLEOTIDE SEQUENCE [LARGE SCALE GENOMIC DNA]</scope>
    <source>
        <strain evidence="2 3">6-3-2</strain>
    </source>
</reference>
<keyword evidence="3" id="KW-1185">Reference proteome</keyword>
<comment type="caution">
    <text evidence="2">The sequence shown here is derived from an EMBL/GenBank/DDBJ whole genome shotgun (WGS) entry which is preliminary data.</text>
</comment>
<evidence type="ECO:0000256" key="1">
    <source>
        <dbReference type="SAM" id="MobiDB-lite"/>
    </source>
</evidence>
<organism evidence="2 3">
    <name type="scientific">Streptomyces agglomeratus</name>
    <dbReference type="NCBI Taxonomy" id="285458"/>
    <lineage>
        <taxon>Bacteria</taxon>
        <taxon>Bacillati</taxon>
        <taxon>Actinomycetota</taxon>
        <taxon>Actinomycetes</taxon>
        <taxon>Kitasatosporales</taxon>
        <taxon>Streptomycetaceae</taxon>
        <taxon>Streptomyces</taxon>
    </lineage>
</organism>
<dbReference type="Proteomes" id="UP000095759">
    <property type="component" value="Unassembled WGS sequence"/>
</dbReference>
<name>A0A1E5P751_9ACTN</name>